<comment type="caution">
    <text evidence="1">The sequence shown here is derived from an EMBL/GenBank/DDBJ whole genome shotgun (WGS) entry which is preliminary data.</text>
</comment>
<organism evidence="1 2">
    <name type="scientific">Zingiber officinale</name>
    <name type="common">Ginger</name>
    <name type="synonym">Amomum zingiber</name>
    <dbReference type="NCBI Taxonomy" id="94328"/>
    <lineage>
        <taxon>Eukaryota</taxon>
        <taxon>Viridiplantae</taxon>
        <taxon>Streptophyta</taxon>
        <taxon>Embryophyta</taxon>
        <taxon>Tracheophyta</taxon>
        <taxon>Spermatophyta</taxon>
        <taxon>Magnoliopsida</taxon>
        <taxon>Liliopsida</taxon>
        <taxon>Zingiberales</taxon>
        <taxon>Zingiberaceae</taxon>
        <taxon>Zingiber</taxon>
    </lineage>
</organism>
<dbReference type="PANTHER" id="PTHR33156:SF26">
    <property type="entry name" value="OS12G0592200 PROTEIN"/>
    <property type="match status" value="1"/>
</dbReference>
<sequence length="178" mass="20344">MAWRGSISRSLLNAARYSATRSQPAAASRIRAPPFAVPRLQRRQHYFASPRNLGELGCMQSFLPLYSTVAAPRLTSHLSVNPRACCELSQGIFRRTCQDRYMICVDGKKMPLRFDREKWKGWLMEDTGVVQWESMYLMNQVLAVLPKGGLSLGIEPEHDYHSVEWKRSTNDSSRFTGF</sequence>
<evidence type="ECO:0000313" key="2">
    <source>
        <dbReference type="Proteomes" id="UP000734854"/>
    </source>
</evidence>
<dbReference type="InterPro" id="IPR043459">
    <property type="entry name" value="NFD6/NOXY2-like"/>
</dbReference>
<protein>
    <submittedName>
        <fullName evidence="1">Uncharacterized protein</fullName>
    </submittedName>
</protein>
<dbReference type="AlphaFoldDB" id="A0A8J5LAH8"/>
<reference evidence="1 2" key="1">
    <citation type="submission" date="2020-08" db="EMBL/GenBank/DDBJ databases">
        <title>Plant Genome Project.</title>
        <authorList>
            <person name="Zhang R.-G."/>
        </authorList>
    </citation>
    <scope>NUCLEOTIDE SEQUENCE [LARGE SCALE GENOMIC DNA]</scope>
    <source>
        <tissue evidence="1">Rhizome</tissue>
    </source>
</reference>
<name>A0A8J5LAH8_ZINOF</name>
<dbReference type="PANTHER" id="PTHR33156">
    <property type="entry name" value="OS02G0230000 PROTEIN"/>
    <property type="match status" value="1"/>
</dbReference>
<proteinExistence type="predicted"/>
<dbReference type="EMBL" id="JACMSC010000005">
    <property type="protein sequence ID" value="KAG6520767.1"/>
    <property type="molecule type" value="Genomic_DNA"/>
</dbReference>
<accession>A0A8J5LAH8</accession>
<gene>
    <name evidence="1" type="ORF">ZIOFF_017827</name>
</gene>
<evidence type="ECO:0000313" key="1">
    <source>
        <dbReference type="EMBL" id="KAG6520767.1"/>
    </source>
</evidence>
<dbReference type="Proteomes" id="UP000734854">
    <property type="component" value="Unassembled WGS sequence"/>
</dbReference>
<keyword evidence="2" id="KW-1185">Reference proteome</keyword>